<feature type="compositionally biased region" description="Low complexity" evidence="1">
    <location>
        <begin position="84"/>
        <end position="107"/>
    </location>
</feature>
<feature type="compositionally biased region" description="Polar residues" evidence="1">
    <location>
        <begin position="23"/>
        <end position="35"/>
    </location>
</feature>
<evidence type="ECO:0000313" key="3">
    <source>
        <dbReference type="Proteomes" id="UP000799291"/>
    </source>
</evidence>
<evidence type="ECO:0000256" key="1">
    <source>
        <dbReference type="SAM" id="MobiDB-lite"/>
    </source>
</evidence>
<reference evidence="2" key="1">
    <citation type="journal article" date="2020" name="Stud. Mycol.">
        <title>101 Dothideomycetes genomes: a test case for predicting lifestyles and emergence of pathogens.</title>
        <authorList>
            <person name="Haridas S."/>
            <person name="Albert R."/>
            <person name="Binder M."/>
            <person name="Bloem J."/>
            <person name="Labutti K."/>
            <person name="Salamov A."/>
            <person name="Andreopoulos B."/>
            <person name="Baker S."/>
            <person name="Barry K."/>
            <person name="Bills G."/>
            <person name="Bluhm B."/>
            <person name="Cannon C."/>
            <person name="Castanera R."/>
            <person name="Culley D."/>
            <person name="Daum C."/>
            <person name="Ezra D."/>
            <person name="Gonzalez J."/>
            <person name="Henrissat B."/>
            <person name="Kuo A."/>
            <person name="Liang C."/>
            <person name="Lipzen A."/>
            <person name="Lutzoni F."/>
            <person name="Magnuson J."/>
            <person name="Mondo S."/>
            <person name="Nolan M."/>
            <person name="Ohm R."/>
            <person name="Pangilinan J."/>
            <person name="Park H.-J."/>
            <person name="Ramirez L."/>
            <person name="Alfaro M."/>
            <person name="Sun H."/>
            <person name="Tritt A."/>
            <person name="Yoshinaga Y."/>
            <person name="Zwiers L.-H."/>
            <person name="Turgeon B."/>
            <person name="Goodwin S."/>
            <person name="Spatafora J."/>
            <person name="Crous P."/>
            <person name="Grigoriev I."/>
        </authorList>
    </citation>
    <scope>NUCLEOTIDE SEQUENCE</scope>
    <source>
        <strain evidence="2">CBS 122367</strain>
    </source>
</reference>
<organism evidence="2 3">
    <name type="scientific">Lentithecium fluviatile CBS 122367</name>
    <dbReference type="NCBI Taxonomy" id="1168545"/>
    <lineage>
        <taxon>Eukaryota</taxon>
        <taxon>Fungi</taxon>
        <taxon>Dikarya</taxon>
        <taxon>Ascomycota</taxon>
        <taxon>Pezizomycotina</taxon>
        <taxon>Dothideomycetes</taxon>
        <taxon>Pleosporomycetidae</taxon>
        <taxon>Pleosporales</taxon>
        <taxon>Massarineae</taxon>
        <taxon>Lentitheciaceae</taxon>
        <taxon>Lentithecium</taxon>
    </lineage>
</organism>
<name>A0A6G1J7M8_9PLEO</name>
<dbReference type="PANTHER" id="PTHR39615:SF1">
    <property type="entry name" value="YALI0E17897P"/>
    <property type="match status" value="1"/>
</dbReference>
<dbReference type="Proteomes" id="UP000799291">
    <property type="component" value="Unassembled WGS sequence"/>
</dbReference>
<feature type="region of interest" description="Disordered" evidence="1">
    <location>
        <begin position="1"/>
        <end position="46"/>
    </location>
</feature>
<protein>
    <submittedName>
        <fullName evidence="2">Uncharacterized protein</fullName>
    </submittedName>
</protein>
<accession>A0A6G1J7M8</accession>
<proteinExistence type="predicted"/>
<keyword evidence="3" id="KW-1185">Reference proteome</keyword>
<dbReference type="EMBL" id="MU005576">
    <property type="protein sequence ID" value="KAF2686564.1"/>
    <property type="molecule type" value="Genomic_DNA"/>
</dbReference>
<dbReference type="Pfam" id="PF14618">
    <property type="entry name" value="DUF4452"/>
    <property type="match status" value="1"/>
</dbReference>
<feature type="compositionally biased region" description="Polar residues" evidence="1">
    <location>
        <begin position="159"/>
        <end position="177"/>
    </location>
</feature>
<evidence type="ECO:0000313" key="2">
    <source>
        <dbReference type="EMBL" id="KAF2686564.1"/>
    </source>
</evidence>
<feature type="region of interest" description="Disordered" evidence="1">
    <location>
        <begin position="84"/>
        <end position="177"/>
    </location>
</feature>
<dbReference type="AlphaFoldDB" id="A0A6G1J7M8"/>
<dbReference type="PANTHER" id="PTHR39615">
    <property type="entry name" value="YALI0E17897P"/>
    <property type="match status" value="1"/>
</dbReference>
<dbReference type="OrthoDB" id="5408025at2759"/>
<dbReference type="InterPro" id="IPR027915">
    <property type="entry name" value="DUF4452"/>
</dbReference>
<feature type="compositionally biased region" description="Polar residues" evidence="1">
    <location>
        <begin position="124"/>
        <end position="138"/>
    </location>
</feature>
<gene>
    <name evidence="2" type="ORF">K458DRAFT_199744</name>
</gene>
<sequence>MYNYGPSHMNGHSHGGRNRRAPRTTSAAQNRQFRQPRTPVVEQPPHTHLVAYRRDYLAAKSFDIEDDELFCPFHLLTADDLQSIHSSGSDRSSLSSGSPESSPTQHSLAPTPSFVLSAVPNPYTPASFQSNNSSQTKIHQPLAQRTRHANAIAIVNPETRASVSPSRQMQQQFQPRW</sequence>